<sequence>MDEFPPGGGPSGEPDYSTWSIEDRLASKVWKARCSAYETLATKFSRTSDESDPAFKPYLRDADKLRAMVIDSNAVAQEKGVEAACKFVEFSGKEGGRTRATVLPAVVDKCLGSTRAGTKRSALELTLFYVEMEDVMGSEGIVTDVLGGLSSKQPKVVAACVVALKEMVKLFGPKQVSAKLILKRLPDIFAHSDKTVRAEGAELAKELYRYIGAAIDPTIDKLKDIQAKELRASFEQLGSDKAVPSRHILSEKAVAEAAAAAAAAAGVAPTDARAAEGDAGPGVDAGDAGLDAYDLAEAIDPFKAKEWPNDYEDLIASKKWSERRDALQGAQAALKASPKLSPAPAGQYDALVDVCAEKIKKDSNIAVACEACAVLELLAKGLRNWFGGRYKSKVLPPLLEKLKEKKQSVMDAVNSTLDAVFQTVTFSDILEDVIAGTTHKNPNVKAQSILFLARSLRTTRTPPAKADVKPIAEALVQALSDAAGEVRDAGAQGLGTLMKLVGERPMNQFIDQLDDIKKAKVKEEFANATVKVKMGTPSGTAPASRAPAAAAKPAPSLAPRQGRTSDKENLPPTSEKGGQGAMPAFGSAALGPKAPVARPPAKKPTTAPAKKPLGGSGPPKVGKPSGAAASATEPVKFRFTPEDAEGKAAELIPCEISGLISSANWKERLEGMTNFNTWLGGSVSDIESELVVRTLGKKPGWKESNFQVLSEVYKVLRQLADTCPTFGRASVALSVQPLVEKLGDIKLKTAAGDTMLLYAEKTSFGFLLAQALTPLAGLKAPKAIADSLSWVDQAILEFGFQGVDVRSLVDHLVDCLKSANAAVRSNATKVFGTVARYVGPALNTFIADINAQLKASIEAEIAKAGNNPPPAPTRFSAELQAMVSASAKAASGSAAPVTHDPLEDLVPRQSLEKLIPASAIAQLNHTNWKERKEGLEQIQSILEVNSRLKPEMNELTQALKLRYADSNMQVKTLALDVISRIATGMGKGFETHARTFVPPVTAVLADAKVPMRAAASAALTAMAEASTVAPMIPGFTTVLESKSANPMLKQDLFTWLATWFGTHPPEKPLDLAPLAQHAVFALDDKLAAVRKAAQAALPFIMARAGYKFVMDQTNSLKAASRNSVIPLIDAAKAQMPAMAAGPKGTAQSAEAKQPPASTRATSVAQSKASVREDNNDSAAPAPAATIPKTSTLKPGLKAPSAVGRSLRAPTTARPVSTLLSSDDGPHGMSKSRLGMGKRPTSAAQSGSGLAKDGTSPIITADLKFKAAREKKESRGVHWIGPDATAKPELADFLRAQCEHHFSNGILDAMFSKDHSAERDFLAALTLLSDFVGSPGFASQEFDLSADDVSARLISNADLLFKYITLRLTDNNTSISLKCLDILDHLVDVLREQRYNMSDYEASLLLPCVVAKFGDPKIAFRDRIREILRKLGFIFPPSKLLFRYLEEGLQAKNMRVRVECLGEVGYIFAKNGLHVCTPAKVLPLIAKQIGDRDANVRQAALGALSEAYKIVGDDVYGLCGDLPGKERSMLEERLKRVPTTKGLATAASKAATQLPGSRLARPSLIMASGSGIGRPRQSTLPKPAPAVSSLAPKAPQSALASNDAPAVEPVESEDLYGSGQEDEEDDMPIEQCINEITSTDAKRASYAMQHVEHYIKETDPVISSYADQLIIVLGKAFRKAFAAEGESPELEKLRRHLLVTLTSFFANDEKWDGKPLGAFVTQSALGPLLTELLQWLIEATRAADEEPLKKYSKILNVLVLRSFSTCEVNVLYDTCFSMLAEATEDFRELSPALLSKRAKFADLIIKCVWKITKALPDFLQNNLVDPSRLLLALERLFQVVPPNEWKARARDGLPISDLPLKTLKIILTHVHTALGEDVLNHLDLISEPENSTIYPYLVRLVNRDEEEDRDDALVANVDDSPRSRAKGRRTPPTPASPQQASKSTPMSPASTSMDDEPANAELLAIFGRISQKDQSSLAIKDLYEFTKKYPHKFANVEKALQNTGPIFQRYIKRALARHAAEDEEAGQVEAGT</sequence>
<reference evidence="17 18" key="1">
    <citation type="submission" date="2014-05" db="EMBL/GenBank/DDBJ databases">
        <title>Draft genome sequence of a rare smut relative, Tilletiaria anomala UBC 951.</title>
        <authorList>
            <consortium name="DOE Joint Genome Institute"/>
            <person name="Toome M."/>
            <person name="Kuo A."/>
            <person name="Henrissat B."/>
            <person name="Lipzen A."/>
            <person name="Tritt A."/>
            <person name="Yoshinaga Y."/>
            <person name="Zane M."/>
            <person name="Barry K."/>
            <person name="Grigoriev I.V."/>
            <person name="Spatafora J.W."/>
            <person name="Aimea M.C."/>
        </authorList>
    </citation>
    <scope>NUCLEOTIDE SEQUENCE [LARGE SCALE GENOMIC DNA]</scope>
    <source>
        <strain evidence="17 18">UBC 951</strain>
    </source>
</reference>
<organism evidence="17 18">
    <name type="scientific">Tilletiaria anomala (strain ATCC 24038 / CBS 436.72 / UBC 951)</name>
    <dbReference type="NCBI Taxonomy" id="1037660"/>
    <lineage>
        <taxon>Eukaryota</taxon>
        <taxon>Fungi</taxon>
        <taxon>Dikarya</taxon>
        <taxon>Basidiomycota</taxon>
        <taxon>Ustilaginomycotina</taxon>
        <taxon>Exobasidiomycetes</taxon>
        <taxon>Georgefischeriales</taxon>
        <taxon>Tilletiariaceae</taxon>
        <taxon>Tilletiaria</taxon>
    </lineage>
</organism>
<evidence type="ECO:0000256" key="11">
    <source>
        <dbReference type="ARBA" id="ARBA00023306"/>
    </source>
</evidence>
<comment type="caution">
    <text evidence="17">The sequence shown here is derived from an EMBL/GenBank/DDBJ whole genome shotgun (WGS) entry which is preliminary data.</text>
</comment>
<dbReference type="OrthoDB" id="205662at2759"/>
<feature type="domain" description="TOG" evidence="16">
    <location>
        <begin position="10"/>
        <end position="245"/>
    </location>
</feature>
<dbReference type="PROSITE" id="PS50077">
    <property type="entry name" value="HEAT_REPEAT"/>
    <property type="match status" value="2"/>
</dbReference>
<feature type="region of interest" description="Disordered" evidence="15">
    <location>
        <begin position="1566"/>
        <end position="1625"/>
    </location>
</feature>
<feature type="repeat" description="HEAT" evidence="14">
    <location>
        <begin position="1480"/>
        <end position="1515"/>
    </location>
</feature>
<feature type="region of interest" description="Disordered" evidence="15">
    <location>
        <begin position="1136"/>
        <end position="1252"/>
    </location>
</feature>
<dbReference type="InParanoid" id="A0A066WHT7"/>
<dbReference type="HOGENOM" id="CLU_000539_0_0_1"/>
<dbReference type="GO" id="GO:0044732">
    <property type="term" value="C:mitotic spindle pole body"/>
    <property type="evidence" value="ECO:0007669"/>
    <property type="project" value="UniProtKB-ARBA"/>
</dbReference>
<dbReference type="Gene3D" id="1.25.10.10">
    <property type="entry name" value="Leucine-rich Repeat Variant"/>
    <property type="match status" value="5"/>
</dbReference>
<dbReference type="InterPro" id="IPR045110">
    <property type="entry name" value="XMAP215"/>
</dbReference>
<keyword evidence="9" id="KW-0995">Kinetochore</keyword>
<evidence type="ECO:0000256" key="5">
    <source>
        <dbReference type="ARBA" id="ARBA00022490"/>
    </source>
</evidence>
<dbReference type="SMART" id="SM01349">
    <property type="entry name" value="TOG"/>
    <property type="match status" value="5"/>
</dbReference>
<keyword evidence="18" id="KW-1185">Reference proteome</keyword>
<dbReference type="Proteomes" id="UP000027361">
    <property type="component" value="Unassembled WGS sequence"/>
</dbReference>
<dbReference type="GO" id="GO:0051010">
    <property type="term" value="F:microtubule plus-end binding"/>
    <property type="evidence" value="ECO:0007669"/>
    <property type="project" value="InterPro"/>
</dbReference>
<feature type="domain" description="TOG" evidence="16">
    <location>
        <begin position="638"/>
        <end position="870"/>
    </location>
</feature>
<accession>A0A066WHT7</accession>
<dbReference type="GO" id="GO:0051301">
    <property type="term" value="P:cell division"/>
    <property type="evidence" value="ECO:0007669"/>
    <property type="project" value="UniProtKB-KW"/>
</dbReference>
<feature type="region of interest" description="Disordered" evidence="15">
    <location>
        <begin position="534"/>
        <end position="636"/>
    </location>
</feature>
<evidence type="ECO:0000256" key="10">
    <source>
        <dbReference type="ARBA" id="ARBA00023212"/>
    </source>
</evidence>
<feature type="domain" description="TOG" evidence="16">
    <location>
        <begin position="904"/>
        <end position="1137"/>
    </location>
</feature>
<evidence type="ECO:0000256" key="1">
    <source>
        <dbReference type="ARBA" id="ARBA00004300"/>
    </source>
</evidence>
<dbReference type="GO" id="GO:1990498">
    <property type="term" value="C:mitotic spindle microtubule"/>
    <property type="evidence" value="ECO:0007669"/>
    <property type="project" value="UniProtKB-ARBA"/>
</dbReference>
<dbReference type="InterPro" id="IPR034085">
    <property type="entry name" value="TOG"/>
</dbReference>
<feature type="domain" description="TOG" evidence="16">
    <location>
        <begin position="294"/>
        <end position="534"/>
    </location>
</feature>
<dbReference type="InterPro" id="IPR048491">
    <property type="entry name" value="XMAP215_CLASP_TOG"/>
</dbReference>
<evidence type="ECO:0000256" key="13">
    <source>
        <dbReference type="ARBA" id="ARBA00025722"/>
    </source>
</evidence>
<evidence type="ECO:0000256" key="8">
    <source>
        <dbReference type="ARBA" id="ARBA00022776"/>
    </source>
</evidence>
<keyword evidence="12" id="KW-0137">Centromere</keyword>
<feature type="compositionally biased region" description="Polar residues" evidence="15">
    <location>
        <begin position="1145"/>
        <end position="1168"/>
    </location>
</feature>
<feature type="repeat" description="HEAT" evidence="14">
    <location>
        <begin position="471"/>
        <end position="509"/>
    </location>
</feature>
<dbReference type="SUPFAM" id="SSF48371">
    <property type="entry name" value="ARM repeat"/>
    <property type="match status" value="3"/>
</dbReference>
<dbReference type="Pfam" id="PF21040">
    <property type="entry name" value="CEP104-like_TOG"/>
    <property type="match status" value="1"/>
</dbReference>
<feature type="compositionally biased region" description="Low complexity" evidence="15">
    <location>
        <begin position="537"/>
        <end position="559"/>
    </location>
</feature>
<dbReference type="GO" id="GO:0046785">
    <property type="term" value="P:microtubule polymerization"/>
    <property type="evidence" value="ECO:0007669"/>
    <property type="project" value="InterPro"/>
</dbReference>
<feature type="region of interest" description="Disordered" evidence="15">
    <location>
        <begin position="1907"/>
        <end position="1954"/>
    </location>
</feature>
<comment type="subcellular location">
    <subcellularLocation>
        <location evidence="2">Chromosome</location>
        <location evidence="2">Centromere</location>
        <location evidence="2">Kinetochore</location>
    </subcellularLocation>
    <subcellularLocation>
        <location evidence="1">Cytoplasm</location>
        <location evidence="1">Cytoskeleton</location>
        <location evidence="1">Microtubule organizing center</location>
        <location evidence="1">Centrosome</location>
    </subcellularLocation>
    <subcellularLocation>
        <location evidence="3">Cytoplasm</location>
        <location evidence="3">Cytoskeleton</location>
        <location evidence="3">Spindle pole</location>
    </subcellularLocation>
</comment>
<dbReference type="RefSeq" id="XP_013246441.1">
    <property type="nucleotide sequence ID" value="XM_013390987.1"/>
</dbReference>
<dbReference type="FunFam" id="1.25.10.10:FF:000050">
    <property type="entry name" value="Cytoskeleton-associated protein 5 isoform X1"/>
    <property type="match status" value="1"/>
</dbReference>
<evidence type="ECO:0000313" key="17">
    <source>
        <dbReference type="EMBL" id="KDN53582.1"/>
    </source>
</evidence>
<evidence type="ECO:0000256" key="4">
    <source>
        <dbReference type="ARBA" id="ARBA00022454"/>
    </source>
</evidence>
<dbReference type="GO" id="GO:0000022">
    <property type="term" value="P:mitotic spindle elongation"/>
    <property type="evidence" value="ECO:0007669"/>
    <property type="project" value="UniProtKB-ARBA"/>
</dbReference>
<feature type="domain" description="TOG" evidence="16">
    <location>
        <begin position="1291"/>
        <end position="1542"/>
    </location>
</feature>
<dbReference type="FunFam" id="1.25.10.10:FF:000068">
    <property type="entry name" value="cytoskeleton-associated protein 5 isoform X1"/>
    <property type="match status" value="1"/>
</dbReference>
<dbReference type="GO" id="GO:0051315">
    <property type="term" value="P:attachment of mitotic spindle microtubules to kinetochore"/>
    <property type="evidence" value="ECO:0007669"/>
    <property type="project" value="UniProtKB-ARBA"/>
</dbReference>
<evidence type="ECO:0000256" key="6">
    <source>
        <dbReference type="ARBA" id="ARBA00022618"/>
    </source>
</evidence>
<dbReference type="InterPro" id="IPR011989">
    <property type="entry name" value="ARM-like"/>
</dbReference>
<dbReference type="GO" id="GO:0005881">
    <property type="term" value="C:cytoplasmic microtubule"/>
    <property type="evidence" value="ECO:0007669"/>
    <property type="project" value="UniProtKB-ARBA"/>
</dbReference>
<evidence type="ECO:0000256" key="2">
    <source>
        <dbReference type="ARBA" id="ARBA00004629"/>
    </source>
</evidence>
<dbReference type="EMBL" id="JMSN01000001">
    <property type="protein sequence ID" value="KDN53582.1"/>
    <property type="molecule type" value="Genomic_DNA"/>
</dbReference>
<dbReference type="GO" id="GO:0099070">
    <property type="term" value="C:static microtubule bundle"/>
    <property type="evidence" value="ECO:0007669"/>
    <property type="project" value="UniProtKB-ARBA"/>
</dbReference>
<dbReference type="PANTHER" id="PTHR12609">
    <property type="entry name" value="MICROTUBULE ASSOCIATED PROTEIN XMAP215"/>
    <property type="match status" value="1"/>
</dbReference>
<dbReference type="InterPro" id="IPR016024">
    <property type="entry name" value="ARM-type_fold"/>
</dbReference>
<dbReference type="FunFam" id="1.25.10.10:FF:000063">
    <property type="entry name" value="Putative cytoskeleton-associated protein 5"/>
    <property type="match status" value="1"/>
</dbReference>
<dbReference type="FunFam" id="1.25.10.10:FF:000019">
    <property type="entry name" value="Cytoskeleton-associated protein 5"/>
    <property type="match status" value="1"/>
</dbReference>
<evidence type="ECO:0000256" key="9">
    <source>
        <dbReference type="ARBA" id="ARBA00022838"/>
    </source>
</evidence>
<evidence type="ECO:0000256" key="3">
    <source>
        <dbReference type="ARBA" id="ARBA00004647"/>
    </source>
</evidence>
<keyword evidence="10" id="KW-0206">Cytoskeleton</keyword>
<dbReference type="GO" id="GO:0061863">
    <property type="term" value="F:microtubule plus end polymerase"/>
    <property type="evidence" value="ECO:0007669"/>
    <property type="project" value="InterPro"/>
</dbReference>
<keyword evidence="11" id="KW-0131">Cell cycle</keyword>
<dbReference type="STRING" id="1037660.A0A066WHT7"/>
<keyword evidence="7" id="KW-0677">Repeat</keyword>
<proteinExistence type="inferred from homology"/>
<dbReference type="OMA" id="NWKERKE"/>
<keyword evidence="6" id="KW-0132">Cell division</keyword>
<keyword evidence="4" id="KW-0158">Chromosome</keyword>
<evidence type="ECO:0000259" key="16">
    <source>
        <dbReference type="SMART" id="SM01349"/>
    </source>
</evidence>
<keyword evidence="8" id="KW-0498">Mitosis</keyword>
<evidence type="ECO:0000256" key="15">
    <source>
        <dbReference type="SAM" id="MobiDB-lite"/>
    </source>
</evidence>
<dbReference type="GO" id="GO:0000776">
    <property type="term" value="C:kinetochore"/>
    <property type="evidence" value="ECO:0007669"/>
    <property type="project" value="UniProtKB-KW"/>
</dbReference>
<comment type="similarity">
    <text evidence="13">Belongs to the TOG/XMAP215 family.</text>
</comment>
<feature type="compositionally biased region" description="Low complexity" evidence="15">
    <location>
        <begin position="603"/>
        <end position="629"/>
    </location>
</feature>
<dbReference type="GeneID" id="25262202"/>
<evidence type="ECO:0000256" key="7">
    <source>
        <dbReference type="ARBA" id="ARBA00022737"/>
    </source>
</evidence>
<gene>
    <name evidence="17" type="ORF">K437DRAFT_218769</name>
</gene>
<evidence type="ECO:0000256" key="12">
    <source>
        <dbReference type="ARBA" id="ARBA00023328"/>
    </source>
</evidence>
<protein>
    <submittedName>
        <fullName evidence="17">ARM repeat-containing protein</fullName>
    </submittedName>
</protein>
<dbReference type="GO" id="GO:0000922">
    <property type="term" value="C:spindle pole"/>
    <property type="evidence" value="ECO:0007669"/>
    <property type="project" value="UniProtKB-SubCell"/>
</dbReference>
<feature type="compositionally biased region" description="Acidic residues" evidence="15">
    <location>
        <begin position="1609"/>
        <end position="1625"/>
    </location>
</feature>
<keyword evidence="5" id="KW-0963">Cytoplasm</keyword>
<evidence type="ECO:0000313" key="18">
    <source>
        <dbReference type="Proteomes" id="UP000027361"/>
    </source>
</evidence>
<evidence type="ECO:0000256" key="14">
    <source>
        <dbReference type="PROSITE-ProRule" id="PRU00103"/>
    </source>
</evidence>
<dbReference type="InterPro" id="IPR021133">
    <property type="entry name" value="HEAT_type_2"/>
</dbReference>
<dbReference type="Pfam" id="PF21041">
    <property type="entry name" value="XMAP215_CLASP_TOG"/>
    <property type="match status" value="4"/>
</dbReference>
<dbReference type="GO" id="GO:0030951">
    <property type="term" value="P:establishment or maintenance of microtubule cytoskeleton polarity"/>
    <property type="evidence" value="ECO:0007669"/>
    <property type="project" value="InterPro"/>
</dbReference>
<name>A0A066WHT7_TILAU</name>
<feature type="compositionally biased region" description="Polar residues" evidence="15">
    <location>
        <begin position="1935"/>
        <end position="1951"/>
    </location>
</feature>
<dbReference type="GO" id="GO:1990571">
    <property type="term" value="P:meiotic centromere clustering"/>
    <property type="evidence" value="ECO:0007669"/>
    <property type="project" value="UniProtKB-ARBA"/>
</dbReference>